<name>F0SPG8_RUBBR</name>
<keyword evidence="2" id="KW-1185">Reference proteome</keyword>
<dbReference type="Proteomes" id="UP000006860">
    <property type="component" value="Chromosome"/>
</dbReference>
<gene>
    <name evidence="1" type="ordered locus">Plabr_0243</name>
</gene>
<dbReference type="RefSeq" id="WP_013626616.1">
    <property type="nucleotide sequence ID" value="NC_015174.1"/>
</dbReference>
<dbReference type="HOGENOM" id="CLU_3011540_0_0_0"/>
<sequence length="56" mass="6314">MTKAETKAAATLLADRADRTETVKTDTSWAVTAYWRDGGQKLFYSLDAVREHVETH</sequence>
<protein>
    <submittedName>
        <fullName evidence="1">Uncharacterized protein</fullName>
    </submittedName>
</protein>
<dbReference type="STRING" id="756272.Plabr_0243"/>
<evidence type="ECO:0000313" key="2">
    <source>
        <dbReference type="Proteomes" id="UP000006860"/>
    </source>
</evidence>
<organism evidence="1 2">
    <name type="scientific">Rubinisphaera brasiliensis (strain ATCC 49424 / DSM 5305 / JCM 21570 / IAM 15109 / NBRC 103401 / IFAM 1448)</name>
    <name type="common">Planctomyces brasiliensis</name>
    <dbReference type="NCBI Taxonomy" id="756272"/>
    <lineage>
        <taxon>Bacteria</taxon>
        <taxon>Pseudomonadati</taxon>
        <taxon>Planctomycetota</taxon>
        <taxon>Planctomycetia</taxon>
        <taxon>Planctomycetales</taxon>
        <taxon>Planctomycetaceae</taxon>
        <taxon>Rubinisphaera</taxon>
    </lineage>
</organism>
<proteinExistence type="predicted"/>
<dbReference type="AlphaFoldDB" id="F0SPG8"/>
<dbReference type="KEGG" id="pbs:Plabr_0243"/>
<dbReference type="EMBL" id="CP002546">
    <property type="protein sequence ID" value="ADY57872.1"/>
    <property type="molecule type" value="Genomic_DNA"/>
</dbReference>
<reference evidence="2" key="1">
    <citation type="submission" date="2011-02" db="EMBL/GenBank/DDBJ databases">
        <title>The complete genome of Planctomyces brasiliensis DSM 5305.</title>
        <authorList>
            <person name="Lucas S."/>
            <person name="Copeland A."/>
            <person name="Lapidus A."/>
            <person name="Bruce D."/>
            <person name="Goodwin L."/>
            <person name="Pitluck S."/>
            <person name="Kyrpides N."/>
            <person name="Mavromatis K."/>
            <person name="Pagani I."/>
            <person name="Ivanova N."/>
            <person name="Ovchinnikova G."/>
            <person name="Lu M."/>
            <person name="Detter J.C."/>
            <person name="Han C."/>
            <person name="Land M."/>
            <person name="Hauser L."/>
            <person name="Markowitz V."/>
            <person name="Cheng J.-F."/>
            <person name="Hugenholtz P."/>
            <person name="Woyke T."/>
            <person name="Wu D."/>
            <person name="Tindall B."/>
            <person name="Pomrenke H.G."/>
            <person name="Brambilla E."/>
            <person name="Klenk H.-P."/>
            <person name="Eisen J.A."/>
        </authorList>
    </citation>
    <scope>NUCLEOTIDE SEQUENCE [LARGE SCALE GENOMIC DNA]</scope>
    <source>
        <strain evidence="2">ATCC 49424 / DSM 5305 / JCM 21570 / NBRC 103401 / IFAM 1448</strain>
    </source>
</reference>
<accession>F0SPG8</accession>
<evidence type="ECO:0000313" key="1">
    <source>
        <dbReference type="EMBL" id="ADY57872.1"/>
    </source>
</evidence>